<feature type="region of interest" description="Disordered" evidence="4">
    <location>
        <begin position="319"/>
        <end position="425"/>
    </location>
</feature>
<comment type="caution">
    <text evidence="6">The sequence shown here is derived from an EMBL/GenBank/DDBJ whole genome shotgun (WGS) entry which is preliminary data.</text>
</comment>
<dbReference type="PROSITE" id="PS51206">
    <property type="entry name" value="SF3_HELICASE_1"/>
    <property type="match status" value="1"/>
</dbReference>
<keyword evidence="7" id="KW-1185">Reference proteome</keyword>
<dbReference type="Gene3D" id="3.40.50.300">
    <property type="entry name" value="P-loop containing nucleotide triphosphate hydrolases"/>
    <property type="match status" value="1"/>
</dbReference>
<protein>
    <recommendedName>
        <fullName evidence="5">SF3 helicase domain-containing protein</fullName>
    </recommendedName>
</protein>
<evidence type="ECO:0000313" key="6">
    <source>
        <dbReference type="EMBL" id="MRG90321.1"/>
    </source>
</evidence>
<feature type="compositionally biased region" description="Low complexity" evidence="4">
    <location>
        <begin position="413"/>
        <end position="425"/>
    </location>
</feature>
<dbReference type="Pfam" id="PF08706">
    <property type="entry name" value="D5_N"/>
    <property type="match status" value="1"/>
</dbReference>
<reference evidence="6 7" key="1">
    <citation type="submission" date="2019-10" db="EMBL/GenBank/DDBJ databases">
        <title>A soil myxobacterium in the family Polyangiaceae.</title>
        <authorList>
            <person name="Li Y."/>
            <person name="Wang J."/>
        </authorList>
    </citation>
    <scope>NUCLEOTIDE SEQUENCE [LARGE SCALE GENOMIC DNA]</scope>
    <source>
        <strain evidence="6 7">DSM 14734</strain>
    </source>
</reference>
<dbReference type="InterPro" id="IPR014015">
    <property type="entry name" value="Helicase_SF3_DNA-vir"/>
</dbReference>
<dbReference type="OrthoDB" id="9763644at2"/>
<gene>
    <name evidence="6" type="ORF">GF068_00045</name>
</gene>
<feature type="domain" description="SF3 helicase" evidence="5">
    <location>
        <begin position="614"/>
        <end position="774"/>
    </location>
</feature>
<organism evidence="6 7">
    <name type="scientific">Polyangium spumosum</name>
    <dbReference type="NCBI Taxonomy" id="889282"/>
    <lineage>
        <taxon>Bacteria</taxon>
        <taxon>Pseudomonadati</taxon>
        <taxon>Myxococcota</taxon>
        <taxon>Polyangia</taxon>
        <taxon>Polyangiales</taxon>
        <taxon>Polyangiaceae</taxon>
        <taxon>Polyangium</taxon>
    </lineage>
</organism>
<dbReference type="CDD" id="cd04859">
    <property type="entry name" value="Prim_Pol"/>
    <property type="match status" value="1"/>
</dbReference>
<keyword evidence="1" id="KW-0547">Nucleotide-binding</keyword>
<dbReference type="EMBL" id="WJIE01000001">
    <property type="protein sequence ID" value="MRG90321.1"/>
    <property type="molecule type" value="Genomic_DNA"/>
</dbReference>
<evidence type="ECO:0000259" key="5">
    <source>
        <dbReference type="PROSITE" id="PS51206"/>
    </source>
</evidence>
<dbReference type="PANTHER" id="PTHR35372">
    <property type="entry name" value="ATP BINDING PROTEIN-RELATED"/>
    <property type="match status" value="1"/>
</dbReference>
<sequence>MASNLVDFRRTNMDLDPKYLPDPDDPPSLAASLYVSMGWRPIPLWSVDPRTGACECSRGMRCGGSAGKHPRMRAWQELQPTREDVLAWWKKWPGAGVGLAMGGEARLVALDIDGPAGRESLAALEAVHGPLPRTLASRSGRVDGGEHRLFVVPEHFDMSAIRNNAGKIAPGLDVRGEGGQIATCPTVHRTGSVYTWTDRVPVAELPRWLFERMASTSTRAAAPARAEATAAPEAPSFGEDHARYARAALNQAIEAVERAPKGSRNDTLNREAYSLGGLVARGLLSASEVEDALHGAMLNGRWDPEAIKAQHLRTLRRALEDGRAAPRTVPARSSHGRGGSSSDSLHNARSREPDRAAESFGEDDDIERAALVTEGKRTPARPDAGRAPSPPPAPRAGTAPVEGAASPRRDGAARAPRALPALRPGTGECTELANAEGLVAHHGADLRYVEELGGWHHYDGRRWSRDTPAVERAAKDYTRLLSLVGAERLAAARRALDAVEGSADEPAIQRARAALDGAQRRQAWAMRSQGARALSNMLALASSEPGVVERASAFDADPWALSCLNGVVDLRTGKLRPHRREDLITRLAPVVYDPAARSELWESFLHDVTGGDQELAGFLCRAVGYSMSADTSEEKLFFVHGPAASGKSTFLEAVKAALGDYGMTSDFETFLVRPQVGAPRNDIARLAGSRFVVSIEVDDGKRLAEALVKSITGGDTVTARMLYQESFEFKPSFKLWLSANHAPRVSDDDLAMWRRILRIPFDRVIPKERRDRRVKRTLTDVRKSGAAILAWAVRGCLAWQKDGLAVPASVEAATEAYRQENNPLRDFLDDECVVATDRALWPDVWVTRSALREAYERWGKANGARHLLGPKAFTRHLRELGCNDKAKRWVDNASVRAWEGIRLRQAADDAVEGVGHA</sequence>
<dbReference type="InterPro" id="IPR045455">
    <property type="entry name" value="NrS-1_pol-like_helicase"/>
</dbReference>
<name>A0A6N7PN55_9BACT</name>
<dbReference type="PANTHER" id="PTHR35372:SF2">
    <property type="entry name" value="SF3 HELICASE DOMAIN-CONTAINING PROTEIN"/>
    <property type="match status" value="1"/>
</dbReference>
<dbReference type="SUPFAM" id="SSF52540">
    <property type="entry name" value="P-loop containing nucleoside triphosphate hydrolases"/>
    <property type="match status" value="1"/>
</dbReference>
<dbReference type="InterPro" id="IPR006500">
    <property type="entry name" value="Helicase_put_C_phage/plasmid"/>
</dbReference>
<dbReference type="Pfam" id="PF09250">
    <property type="entry name" value="Prim-Pol"/>
    <property type="match status" value="1"/>
</dbReference>
<evidence type="ECO:0000256" key="1">
    <source>
        <dbReference type="ARBA" id="ARBA00022741"/>
    </source>
</evidence>
<dbReference type="SMART" id="SM00885">
    <property type="entry name" value="D5_N"/>
    <property type="match status" value="1"/>
</dbReference>
<dbReference type="InterPro" id="IPR014818">
    <property type="entry name" value="Phage/plasmid_primase_P4_C"/>
</dbReference>
<dbReference type="InterPro" id="IPR051620">
    <property type="entry name" value="ORF904-like_C"/>
</dbReference>
<keyword evidence="3" id="KW-0067">ATP-binding</keyword>
<dbReference type="GO" id="GO:0016787">
    <property type="term" value="F:hydrolase activity"/>
    <property type="evidence" value="ECO:0007669"/>
    <property type="project" value="UniProtKB-KW"/>
</dbReference>
<proteinExistence type="predicted"/>
<dbReference type="Pfam" id="PF19263">
    <property type="entry name" value="DUF5906"/>
    <property type="match status" value="1"/>
</dbReference>
<dbReference type="Proteomes" id="UP000440224">
    <property type="component" value="Unassembled WGS sequence"/>
</dbReference>
<dbReference type="InterPro" id="IPR027417">
    <property type="entry name" value="P-loop_NTPase"/>
</dbReference>
<feature type="compositionally biased region" description="Low complexity" evidence="4">
    <location>
        <begin position="395"/>
        <end position="406"/>
    </location>
</feature>
<dbReference type="SUPFAM" id="SSF56747">
    <property type="entry name" value="Prim-pol domain"/>
    <property type="match status" value="1"/>
</dbReference>
<dbReference type="NCBIfam" id="TIGR01613">
    <property type="entry name" value="primase_Cterm"/>
    <property type="match status" value="1"/>
</dbReference>
<evidence type="ECO:0000256" key="4">
    <source>
        <dbReference type="SAM" id="MobiDB-lite"/>
    </source>
</evidence>
<accession>A0A6N7PN55</accession>
<evidence type="ECO:0000256" key="2">
    <source>
        <dbReference type="ARBA" id="ARBA00022801"/>
    </source>
</evidence>
<dbReference type="SMART" id="SM00943">
    <property type="entry name" value="Prim-Pol"/>
    <property type="match status" value="1"/>
</dbReference>
<dbReference type="InterPro" id="IPR015330">
    <property type="entry name" value="DNA_primase/pol_bifunc_N"/>
</dbReference>
<dbReference type="AlphaFoldDB" id="A0A6N7PN55"/>
<dbReference type="GO" id="GO:0005524">
    <property type="term" value="F:ATP binding"/>
    <property type="evidence" value="ECO:0007669"/>
    <property type="project" value="UniProtKB-KW"/>
</dbReference>
<keyword evidence="2" id="KW-0378">Hydrolase</keyword>
<evidence type="ECO:0000256" key="3">
    <source>
        <dbReference type="ARBA" id="ARBA00022840"/>
    </source>
</evidence>
<evidence type="ECO:0000313" key="7">
    <source>
        <dbReference type="Proteomes" id="UP000440224"/>
    </source>
</evidence>